<comment type="caution">
    <text evidence="1">The sequence shown here is derived from an EMBL/GenBank/DDBJ whole genome shotgun (WGS) entry which is preliminary data.</text>
</comment>
<dbReference type="RefSeq" id="WP_096614265.1">
    <property type="nucleotide sequence ID" value="NZ_NWVD01000023.1"/>
</dbReference>
<dbReference type="EMBL" id="NWVD01000023">
    <property type="protein sequence ID" value="PCG07486.1"/>
    <property type="molecule type" value="Genomic_DNA"/>
</dbReference>
<reference evidence="1 2" key="1">
    <citation type="submission" date="2017-09" db="EMBL/GenBank/DDBJ databases">
        <title>Sphingomonas ginsenosidimutans KACC 14949, whole genome shotgun sequence.</title>
        <authorList>
            <person name="Feng G."/>
            <person name="Zhu H."/>
        </authorList>
    </citation>
    <scope>NUCLEOTIDE SEQUENCE [LARGE SCALE GENOMIC DNA]</scope>
    <source>
        <strain evidence="1 2">KACC 14949</strain>
    </source>
</reference>
<keyword evidence="2" id="KW-1185">Reference proteome</keyword>
<name>A0A2A4HSI5_9SPHN</name>
<proteinExistence type="predicted"/>
<protein>
    <submittedName>
        <fullName evidence="1">Uncharacterized protein</fullName>
    </submittedName>
</protein>
<evidence type="ECO:0000313" key="1">
    <source>
        <dbReference type="EMBL" id="PCG07486.1"/>
    </source>
</evidence>
<gene>
    <name evidence="1" type="ORF">COA17_18075</name>
</gene>
<sequence length="69" mass="7507">MVGTQALAAVIPDCLQSDPTDSLMPRIIGILGTFTLFQDANAMFLRQLDKDPLTLSESSISRGFKKFAC</sequence>
<evidence type="ECO:0000313" key="2">
    <source>
        <dbReference type="Proteomes" id="UP000218784"/>
    </source>
</evidence>
<dbReference type="AlphaFoldDB" id="A0A2A4HSI5"/>
<dbReference type="Proteomes" id="UP000218784">
    <property type="component" value="Unassembled WGS sequence"/>
</dbReference>
<accession>A0A2A4HSI5</accession>
<organism evidence="1 2">
    <name type="scientific">Sphingomonas ginsenosidimutans</name>
    <dbReference type="NCBI Taxonomy" id="862134"/>
    <lineage>
        <taxon>Bacteria</taxon>
        <taxon>Pseudomonadati</taxon>
        <taxon>Pseudomonadota</taxon>
        <taxon>Alphaproteobacteria</taxon>
        <taxon>Sphingomonadales</taxon>
        <taxon>Sphingomonadaceae</taxon>
        <taxon>Sphingomonas</taxon>
    </lineage>
</organism>